<evidence type="ECO:0000256" key="13">
    <source>
        <dbReference type="RuleBase" id="RU003785"/>
    </source>
</evidence>
<dbReference type="Gene3D" id="1.10.20.140">
    <property type="match status" value="1"/>
</dbReference>
<evidence type="ECO:0000256" key="5">
    <source>
        <dbReference type="ARBA" id="ARBA00022694"/>
    </source>
</evidence>
<comment type="cofactor">
    <cofactor evidence="1 10">
        <name>Mg(2+)</name>
        <dbReference type="ChEBI" id="CHEBI:18420"/>
    </cofactor>
</comment>
<dbReference type="GO" id="GO:0005524">
    <property type="term" value="F:ATP binding"/>
    <property type="evidence" value="ECO:0007669"/>
    <property type="project" value="UniProtKB-UniRule"/>
</dbReference>
<comment type="similarity">
    <text evidence="3 10 13">Belongs to the IPP transferase family.</text>
</comment>
<protein>
    <recommendedName>
        <fullName evidence="10">tRNA dimethylallyltransferase</fullName>
        <ecNumber evidence="10">2.5.1.75</ecNumber>
    </recommendedName>
    <alternativeName>
        <fullName evidence="10">Dimethylallyl diphosphate:tRNA dimethylallyltransferase</fullName>
        <shortName evidence="10">DMAPP:tRNA dimethylallyltransferase</shortName>
        <shortName evidence="10">DMATase</shortName>
    </alternativeName>
    <alternativeName>
        <fullName evidence="10">Isopentenyl-diphosphate:tRNA isopentenyltransferase</fullName>
        <shortName evidence="10">IPP transferase</shortName>
        <shortName evidence="10">IPPT</shortName>
        <shortName evidence="10">IPTase</shortName>
    </alternativeName>
</protein>
<proteinExistence type="inferred from homology"/>
<feature type="binding site" evidence="10">
    <location>
        <begin position="87"/>
        <end position="92"/>
    </location>
    <ligand>
        <name>substrate</name>
    </ligand>
</feature>
<name>A0A939IUL0_9CORY</name>
<evidence type="ECO:0000256" key="6">
    <source>
        <dbReference type="ARBA" id="ARBA00022741"/>
    </source>
</evidence>
<dbReference type="HAMAP" id="MF_00185">
    <property type="entry name" value="IPP_trans"/>
    <property type="match status" value="1"/>
</dbReference>
<evidence type="ECO:0000256" key="8">
    <source>
        <dbReference type="ARBA" id="ARBA00022842"/>
    </source>
</evidence>
<dbReference type="GO" id="GO:0052381">
    <property type="term" value="F:tRNA dimethylallyltransferase activity"/>
    <property type="evidence" value="ECO:0007669"/>
    <property type="project" value="UniProtKB-UniRule"/>
</dbReference>
<feature type="site" description="Interaction with substrate tRNA" evidence="10">
    <location>
        <position position="176"/>
    </location>
</feature>
<feature type="binding site" evidence="10">
    <location>
        <begin position="85"/>
        <end position="92"/>
    </location>
    <ligand>
        <name>ATP</name>
        <dbReference type="ChEBI" id="CHEBI:30616"/>
    </ligand>
</feature>
<organism evidence="15 16">
    <name type="scientific">Corynebacterium mendelii</name>
    <dbReference type="NCBI Taxonomy" id="2765362"/>
    <lineage>
        <taxon>Bacteria</taxon>
        <taxon>Bacillati</taxon>
        <taxon>Actinomycetota</taxon>
        <taxon>Actinomycetes</taxon>
        <taxon>Mycobacteriales</taxon>
        <taxon>Corynebacteriaceae</taxon>
        <taxon>Corynebacterium</taxon>
    </lineage>
</organism>
<comment type="caution">
    <text evidence="10">Lacks conserved residue(s) required for the propagation of feature annotation.</text>
</comment>
<feature type="site" description="Interaction with substrate tRNA" evidence="10">
    <location>
        <position position="197"/>
    </location>
</feature>
<dbReference type="InterPro" id="IPR018022">
    <property type="entry name" value="IPT"/>
</dbReference>
<evidence type="ECO:0000256" key="9">
    <source>
        <dbReference type="ARBA" id="ARBA00049563"/>
    </source>
</evidence>
<reference evidence="15" key="1">
    <citation type="submission" date="2021-03" db="EMBL/GenBank/DDBJ databases">
        <authorList>
            <person name="Sun Q."/>
        </authorList>
    </citation>
    <scope>NUCLEOTIDE SEQUENCE</scope>
    <source>
        <strain evidence="15">CCM 8862</strain>
    </source>
</reference>
<feature type="region of interest" description="Disordered" evidence="14">
    <location>
        <begin position="1"/>
        <end position="27"/>
    </location>
</feature>
<dbReference type="EMBL" id="JAFLEQ010000003">
    <property type="protein sequence ID" value="MBN9643311.1"/>
    <property type="molecule type" value="Genomic_DNA"/>
</dbReference>
<dbReference type="PANTHER" id="PTHR11088:SF60">
    <property type="entry name" value="TRNA DIMETHYLALLYLTRANSFERASE"/>
    <property type="match status" value="1"/>
</dbReference>
<evidence type="ECO:0000256" key="14">
    <source>
        <dbReference type="SAM" id="MobiDB-lite"/>
    </source>
</evidence>
<keyword evidence="5 10" id="KW-0819">tRNA processing</keyword>
<keyword evidence="7 10" id="KW-0067">ATP-binding</keyword>
<comment type="catalytic activity">
    <reaction evidence="9 10 11">
        <text>adenosine(37) in tRNA + dimethylallyl diphosphate = N(6)-dimethylallyladenosine(37) in tRNA + diphosphate</text>
        <dbReference type="Rhea" id="RHEA:26482"/>
        <dbReference type="Rhea" id="RHEA-COMP:10162"/>
        <dbReference type="Rhea" id="RHEA-COMP:10375"/>
        <dbReference type="ChEBI" id="CHEBI:33019"/>
        <dbReference type="ChEBI" id="CHEBI:57623"/>
        <dbReference type="ChEBI" id="CHEBI:74411"/>
        <dbReference type="ChEBI" id="CHEBI:74415"/>
        <dbReference type="EC" id="2.5.1.75"/>
    </reaction>
</comment>
<evidence type="ECO:0000256" key="7">
    <source>
        <dbReference type="ARBA" id="ARBA00022840"/>
    </source>
</evidence>
<keyword evidence="16" id="KW-1185">Reference proteome</keyword>
<evidence type="ECO:0000256" key="12">
    <source>
        <dbReference type="RuleBase" id="RU003784"/>
    </source>
</evidence>
<keyword evidence="6 10" id="KW-0547">Nucleotide-binding</keyword>
<dbReference type="Gene3D" id="3.40.50.300">
    <property type="entry name" value="P-loop containing nucleotide triphosphate hydrolases"/>
    <property type="match status" value="1"/>
</dbReference>
<evidence type="ECO:0000256" key="10">
    <source>
        <dbReference type="HAMAP-Rule" id="MF_00185"/>
    </source>
</evidence>
<dbReference type="AlphaFoldDB" id="A0A939IUL0"/>
<dbReference type="Pfam" id="PF01715">
    <property type="entry name" value="IPPT"/>
    <property type="match status" value="1"/>
</dbReference>
<keyword evidence="4 10" id="KW-0808">Transferase</keyword>
<dbReference type="EC" id="2.5.1.75" evidence="10"/>
<dbReference type="Proteomes" id="UP000664332">
    <property type="component" value="Unassembled WGS sequence"/>
</dbReference>
<dbReference type="InterPro" id="IPR027417">
    <property type="entry name" value="P-loop_NTPase"/>
</dbReference>
<keyword evidence="8 10" id="KW-0460">Magnesium</keyword>
<dbReference type="SUPFAM" id="SSF52540">
    <property type="entry name" value="P-loop containing nucleoside triphosphate hydrolases"/>
    <property type="match status" value="1"/>
</dbReference>
<comment type="subunit">
    <text evidence="10">Monomer.</text>
</comment>
<comment type="caution">
    <text evidence="15">The sequence shown here is derived from an EMBL/GenBank/DDBJ whole genome shotgun (WGS) entry which is preliminary data.</text>
</comment>
<evidence type="ECO:0000256" key="4">
    <source>
        <dbReference type="ARBA" id="ARBA00022679"/>
    </source>
</evidence>
<evidence type="ECO:0000256" key="11">
    <source>
        <dbReference type="RuleBase" id="RU003783"/>
    </source>
</evidence>
<sequence>MSSTSLPGRWRGCGSQHRRDGKNRPVAGCLRRPARWSAVVFPLLAPTIGCDVVDTAADVNLPSGPSATPVGRPGDRAIRPIAVVGPTASGKSELGLNLCERYGGEVVNVDSMQLYRGMDIGTAKLPVAQRRGIPHHQLDVWDVTEPASVARFQKEAGKDIAAIMARGAVPVLVGGSMLYIQSLIDQWRFPPTDPEVRRKYFRLLDEIGVVGLHRRLAEIDPEAAATIEDFDSRRTVRALEVIELTGQPYAASQPVIGRTAHWGTRIIGLSTRSEWLNPRIDKRTRAMFDAGLVDEVRHLVDDHGLAAGSTAGRAIGYAQVLAHFQGELTAEQMVERTITGTRRYVRRQRSWFKRDPRIRWIDATGDTLGQAVAELESHP</sequence>
<evidence type="ECO:0000256" key="1">
    <source>
        <dbReference type="ARBA" id="ARBA00001946"/>
    </source>
</evidence>
<evidence type="ECO:0000313" key="16">
    <source>
        <dbReference type="Proteomes" id="UP000664332"/>
    </source>
</evidence>
<accession>A0A939IUL0</accession>
<comment type="function">
    <text evidence="2 10 12">Catalyzes the transfer of a dimethylallyl group onto the adenine at position 37 in tRNAs that read codons beginning with uridine, leading to the formation of N6-(dimethylallyl)adenosine (i(6)A).</text>
</comment>
<evidence type="ECO:0000256" key="2">
    <source>
        <dbReference type="ARBA" id="ARBA00003213"/>
    </source>
</evidence>
<evidence type="ECO:0000313" key="15">
    <source>
        <dbReference type="EMBL" id="MBN9643311.1"/>
    </source>
</evidence>
<dbReference type="InterPro" id="IPR039657">
    <property type="entry name" value="Dimethylallyltransferase"/>
</dbReference>
<dbReference type="GO" id="GO:0006400">
    <property type="term" value="P:tRNA modification"/>
    <property type="evidence" value="ECO:0007669"/>
    <property type="project" value="TreeGrafter"/>
</dbReference>
<dbReference type="PANTHER" id="PTHR11088">
    <property type="entry name" value="TRNA DIMETHYLALLYLTRANSFERASE"/>
    <property type="match status" value="1"/>
</dbReference>
<gene>
    <name evidence="10 15" type="primary">miaA</name>
    <name evidence="15" type="ORF">JZY06_01495</name>
</gene>
<feature type="region of interest" description="Interaction with substrate tRNA" evidence="10">
    <location>
        <begin position="110"/>
        <end position="113"/>
    </location>
</feature>
<dbReference type="NCBIfam" id="TIGR00174">
    <property type="entry name" value="miaA"/>
    <property type="match status" value="1"/>
</dbReference>
<evidence type="ECO:0000256" key="3">
    <source>
        <dbReference type="ARBA" id="ARBA00005842"/>
    </source>
</evidence>